<protein>
    <submittedName>
        <fullName evidence="3">Uncharacterized protein</fullName>
    </submittedName>
</protein>
<proteinExistence type="predicted"/>
<reference evidence="3" key="1">
    <citation type="submission" date="2014-11" db="EMBL/GenBank/DDBJ databases">
        <authorList>
            <person name="Otto D Thomas"/>
            <person name="Naeem Raeece"/>
        </authorList>
    </citation>
    <scope>NUCLEOTIDE SEQUENCE</scope>
</reference>
<dbReference type="VEuPathDB" id="CryptoDB:Cvel_5416"/>
<feature type="region of interest" description="Disordered" evidence="1">
    <location>
        <begin position="536"/>
        <end position="557"/>
    </location>
</feature>
<sequence length="1193" mass="129918">MVTYHLLSLFAFFLFCPVYSISSSSNLDAESFTECLKRTVSSLNLNVPLPSTDESKDFLTALSAHPGEFKLLKAACTLLGKQNTSAHTFNSRRRLQEESSSSASCPAVQTRFPGVSDVDELFAQSSKSVRQQDFDFANLSILRNYGTTFYSNGTAPNLRGEGIPAAVSGIFSNDSVVSPDPSDSLSQSIVGCDTGGATNAFENTSYTLSVPPLVIGGGTIDFGIGTLGLPDIGEVTFRDYNFTAEDALNAVADGASNSTDDSDSDSETEQNSTFSLRREAEALFRAALGEAANFYESLPIDIDAFEAVNCTNELLFQTIGLEEGSGYDRLFPSGVEAPEDGTLREEALKGGCLASRRAEDLRAVFASTLLEIASEAVCTAAAVLPGGFGTICYLASFLPPWATWLGKLHLGQCKILNNALSSAFVESAFENSKIALEGVQGAETTDDGAACSLTALQQSIQRLHQETRQNTGGSSLDSLKDALLSFEKTKKEAQKETADNLEGLLGSLRTAQRLSLSSESDRPFFGDADFDCGRENTQRDARCPPPPPRPTSEAQCERGEPLCVPVAPDSNSTRAAQKRLQKAKEALEASEGWLTYVQEKLGGTFYGEDQWKGQETLKSLFDWQKSTGEALPRRLLDLDFASLQEMDLEDLNKYFPSSNTPNFKFAFKDEGKAPPSSFAIPERPQVPEGTTITSGTTTTTTTDSTTTISTTTISTTTESTTTMSTTTQSSTNTDTDTNTTTNSNSTADPVGVCAGPVTNYAEYLLRRGCDAVESISITSDSDWPDDVPIAELYFPVLLSVIPGGVTVTDTTKIINVYLPWLTDVGAEVEIRRNTVLESISLASLRRVGDFLRIARNQECEYVDLSLYYAYETDMPPLEIGCSRSTAVIDIVLGTRAQTNNLNVTFFEDLSGADDGFPTDTTCQDNDLDYEDCGPDRHGPVKSRSQYLSSGIRKCSVIGTMRFQGYRSQNPRRAVTTPGESPYQIPVNTGQGQINSFVEMFFPRLIHAGSVRSFAMPFVKVLKLESLRRVQPHPLYAELFDSGPTATAQIGDPQVDGNSFEIPGALNRLGDLIIDAFDLFQVDLRSVEYVENILEVRSSQFARSTAINPYIVDSSEPRSFLRLDSLVEFCELEIDCGRLRRRDPNQNRFGRYVTSNEGFGDSIIEQLVPLYIPEAAYNAAKVVRGPERCETIFT</sequence>
<gene>
    <name evidence="3" type="ORF">Cvel_5416</name>
</gene>
<feature type="region of interest" description="Disordered" evidence="1">
    <location>
        <begin position="253"/>
        <end position="274"/>
    </location>
</feature>
<feature type="region of interest" description="Disordered" evidence="1">
    <location>
        <begin position="673"/>
        <end position="743"/>
    </location>
</feature>
<accession>A0A0G4GYM8</accession>
<name>A0A0G4GYM8_9ALVE</name>
<feature type="chain" id="PRO_5005191348" evidence="2">
    <location>
        <begin position="21"/>
        <end position="1193"/>
    </location>
</feature>
<feature type="signal peptide" evidence="2">
    <location>
        <begin position="1"/>
        <end position="20"/>
    </location>
</feature>
<evidence type="ECO:0000256" key="2">
    <source>
        <dbReference type="SAM" id="SignalP"/>
    </source>
</evidence>
<keyword evidence="2" id="KW-0732">Signal</keyword>
<organism evidence="3">
    <name type="scientific">Chromera velia CCMP2878</name>
    <dbReference type="NCBI Taxonomy" id="1169474"/>
    <lineage>
        <taxon>Eukaryota</taxon>
        <taxon>Sar</taxon>
        <taxon>Alveolata</taxon>
        <taxon>Colpodellida</taxon>
        <taxon>Chromeraceae</taxon>
        <taxon>Chromera</taxon>
    </lineage>
</organism>
<dbReference type="EMBL" id="CDMZ01001691">
    <property type="protein sequence ID" value="CEM36264.1"/>
    <property type="molecule type" value="Genomic_DNA"/>
</dbReference>
<evidence type="ECO:0000313" key="3">
    <source>
        <dbReference type="EMBL" id="CEM36264.1"/>
    </source>
</evidence>
<feature type="compositionally biased region" description="Low complexity" evidence="1">
    <location>
        <begin position="690"/>
        <end position="743"/>
    </location>
</feature>
<dbReference type="AlphaFoldDB" id="A0A0G4GYM8"/>
<evidence type="ECO:0000256" key="1">
    <source>
        <dbReference type="SAM" id="MobiDB-lite"/>
    </source>
</evidence>